<dbReference type="NCBIfam" id="TIGR01726">
    <property type="entry name" value="HEQRo_perm_3TM"/>
    <property type="match status" value="1"/>
</dbReference>
<dbReference type="InterPro" id="IPR043429">
    <property type="entry name" value="ArtM/GltK/GlnP/TcyL/YhdX-like"/>
</dbReference>
<evidence type="ECO:0000256" key="2">
    <source>
        <dbReference type="ARBA" id="ARBA00010072"/>
    </source>
</evidence>
<dbReference type="PROSITE" id="PS50928">
    <property type="entry name" value="ABC_TM1"/>
    <property type="match status" value="1"/>
</dbReference>
<dbReference type="PANTHER" id="PTHR30614">
    <property type="entry name" value="MEMBRANE COMPONENT OF AMINO ACID ABC TRANSPORTER"/>
    <property type="match status" value="1"/>
</dbReference>
<evidence type="ECO:0000256" key="5">
    <source>
        <dbReference type="ARBA" id="ARBA00022692"/>
    </source>
</evidence>
<reference evidence="11 12" key="1">
    <citation type="submission" date="2020-08" db="EMBL/GenBank/DDBJ databases">
        <title>Genomic Encyclopedia of Type Strains, Phase IV (KMG-IV): sequencing the most valuable type-strain genomes for metagenomic binning, comparative biology and taxonomic classification.</title>
        <authorList>
            <person name="Goeker M."/>
        </authorList>
    </citation>
    <scope>NUCLEOTIDE SEQUENCE [LARGE SCALE GENOMIC DNA]</scope>
    <source>
        <strain evidence="11 12">DSM 100211</strain>
    </source>
</reference>
<dbReference type="SUPFAM" id="SSF161098">
    <property type="entry name" value="MetI-like"/>
    <property type="match status" value="2"/>
</dbReference>
<evidence type="ECO:0000256" key="3">
    <source>
        <dbReference type="ARBA" id="ARBA00022448"/>
    </source>
</evidence>
<dbReference type="InterPro" id="IPR000515">
    <property type="entry name" value="MetI-like"/>
</dbReference>
<dbReference type="Proteomes" id="UP000574761">
    <property type="component" value="Unassembled WGS sequence"/>
</dbReference>
<feature type="domain" description="ABC transmembrane type-1" evidence="10">
    <location>
        <begin position="94"/>
        <end position="386"/>
    </location>
</feature>
<sequence>MAAPASVASGRTERPPSSLLNDPKIRGIIYQVVTALVFIALIYFIWTNTLENLRRANIASGFGFLSGRAGFDLGQSLIAFSSDSTYARALYVGFLNTLLVAFTGIITATILGFIVGIGRLSKNWLIAKLSTVYVEIFRNIPPLLVIFFWYSGVLAVLPGVRESIALPFGSYLNNRGFAFPKPVFAEGFWLVLVALLAAIVLSLVLRRYSLNKRMATGRGVPILWPSVAMIVAFPLIAYFIMGAPLSFDYPVAGTFNLTGGSVVGPEFMSLYLALSFYTASFIAEIVRGGIRAVPRGQSEAAEALGLRSGYTTRFVVVPQAMRIIIPPLTSQYLNLTKNSTLAIAIGYADLVSVGGTILNQSGHPIEIVAIWMVVYLSISLLTSLFMNWFNSRMALVER</sequence>
<dbReference type="InterPro" id="IPR035906">
    <property type="entry name" value="MetI-like_sf"/>
</dbReference>
<keyword evidence="7 9" id="KW-1133">Transmembrane helix</keyword>
<dbReference type="EMBL" id="JACIEE010000001">
    <property type="protein sequence ID" value="MBB3974868.1"/>
    <property type="molecule type" value="Genomic_DNA"/>
</dbReference>
<evidence type="ECO:0000256" key="4">
    <source>
        <dbReference type="ARBA" id="ARBA00022475"/>
    </source>
</evidence>
<dbReference type="Pfam" id="PF00528">
    <property type="entry name" value="BPD_transp_1"/>
    <property type="match status" value="1"/>
</dbReference>
<keyword evidence="5 9" id="KW-0812">Transmembrane</keyword>
<evidence type="ECO:0000313" key="12">
    <source>
        <dbReference type="Proteomes" id="UP000574761"/>
    </source>
</evidence>
<comment type="caution">
    <text evidence="11">The sequence shown here is derived from an EMBL/GenBank/DDBJ whole genome shotgun (WGS) entry which is preliminary data.</text>
</comment>
<protein>
    <submittedName>
        <fullName evidence="11">General L-amino acid transport system permease protein</fullName>
    </submittedName>
</protein>
<dbReference type="Gene3D" id="1.10.3720.10">
    <property type="entry name" value="MetI-like"/>
    <property type="match status" value="2"/>
</dbReference>
<dbReference type="AlphaFoldDB" id="A0A7W6GH79"/>
<keyword evidence="4" id="KW-1003">Cell membrane</keyword>
<feature type="transmembrane region" description="Helical" evidence="9">
    <location>
        <begin position="226"/>
        <end position="247"/>
    </location>
</feature>
<dbReference type="GO" id="GO:0043190">
    <property type="term" value="C:ATP-binding cassette (ABC) transporter complex"/>
    <property type="evidence" value="ECO:0007669"/>
    <property type="project" value="InterPro"/>
</dbReference>
<keyword evidence="12" id="KW-1185">Reference proteome</keyword>
<evidence type="ECO:0000256" key="8">
    <source>
        <dbReference type="ARBA" id="ARBA00023136"/>
    </source>
</evidence>
<dbReference type="PANTHER" id="PTHR30614:SF37">
    <property type="entry name" value="AMINO-ACID ABC TRANSPORTER PERMEASE PROTEIN YHDX-RELATED"/>
    <property type="match status" value="1"/>
</dbReference>
<evidence type="ECO:0000256" key="9">
    <source>
        <dbReference type="RuleBase" id="RU363032"/>
    </source>
</evidence>
<gene>
    <name evidence="11" type="ORF">GGQ64_000044</name>
</gene>
<evidence type="ECO:0000259" key="10">
    <source>
        <dbReference type="PROSITE" id="PS50928"/>
    </source>
</evidence>
<feature type="transmembrane region" description="Helical" evidence="9">
    <location>
        <begin position="370"/>
        <end position="389"/>
    </location>
</feature>
<keyword evidence="3 9" id="KW-0813">Transport</keyword>
<dbReference type="GO" id="GO:0006865">
    <property type="term" value="P:amino acid transport"/>
    <property type="evidence" value="ECO:0007669"/>
    <property type="project" value="UniProtKB-KW"/>
</dbReference>
<feature type="transmembrane region" description="Helical" evidence="9">
    <location>
        <begin position="267"/>
        <end position="286"/>
    </location>
</feature>
<evidence type="ECO:0000256" key="7">
    <source>
        <dbReference type="ARBA" id="ARBA00022989"/>
    </source>
</evidence>
<feature type="transmembrane region" description="Helical" evidence="9">
    <location>
        <begin position="90"/>
        <end position="115"/>
    </location>
</feature>
<dbReference type="CDD" id="cd06261">
    <property type="entry name" value="TM_PBP2"/>
    <property type="match status" value="1"/>
</dbReference>
<dbReference type="InterPro" id="IPR010065">
    <property type="entry name" value="AA_ABC_transptr_permease_3TM"/>
</dbReference>
<feature type="transmembrane region" description="Helical" evidence="9">
    <location>
        <begin position="28"/>
        <end position="46"/>
    </location>
</feature>
<feature type="transmembrane region" description="Helical" evidence="9">
    <location>
        <begin position="58"/>
        <end position="78"/>
    </location>
</feature>
<evidence type="ECO:0000256" key="6">
    <source>
        <dbReference type="ARBA" id="ARBA00022970"/>
    </source>
</evidence>
<dbReference type="GO" id="GO:0022857">
    <property type="term" value="F:transmembrane transporter activity"/>
    <property type="evidence" value="ECO:0007669"/>
    <property type="project" value="InterPro"/>
</dbReference>
<name>A0A7W6GH79_9HYPH</name>
<keyword evidence="8 9" id="KW-0472">Membrane</keyword>
<feature type="transmembrane region" description="Helical" evidence="9">
    <location>
        <begin position="340"/>
        <end position="358"/>
    </location>
</feature>
<comment type="similarity">
    <text evidence="2">Belongs to the binding-protein-dependent transport system permease family. HisMQ subfamily.</text>
</comment>
<evidence type="ECO:0000313" key="11">
    <source>
        <dbReference type="EMBL" id="MBB3974868.1"/>
    </source>
</evidence>
<accession>A0A7W6GH79</accession>
<feature type="transmembrane region" description="Helical" evidence="9">
    <location>
        <begin position="136"/>
        <end position="157"/>
    </location>
</feature>
<proteinExistence type="inferred from homology"/>
<dbReference type="RefSeq" id="WP_183797682.1">
    <property type="nucleotide sequence ID" value="NZ_JACIEE010000001.1"/>
</dbReference>
<evidence type="ECO:0000256" key="1">
    <source>
        <dbReference type="ARBA" id="ARBA00004429"/>
    </source>
</evidence>
<comment type="subcellular location">
    <subcellularLocation>
        <location evidence="1">Cell inner membrane</location>
        <topology evidence="1">Multi-pass membrane protein</topology>
    </subcellularLocation>
    <subcellularLocation>
        <location evidence="9">Cell membrane</location>
        <topology evidence="9">Multi-pass membrane protein</topology>
    </subcellularLocation>
</comment>
<feature type="transmembrane region" description="Helical" evidence="9">
    <location>
        <begin position="187"/>
        <end position="205"/>
    </location>
</feature>
<keyword evidence="6" id="KW-0029">Amino-acid transport</keyword>
<organism evidence="11 12">
    <name type="scientific">Mycoplana azooxidifex</name>
    <dbReference type="NCBI Taxonomy" id="1636188"/>
    <lineage>
        <taxon>Bacteria</taxon>
        <taxon>Pseudomonadati</taxon>
        <taxon>Pseudomonadota</taxon>
        <taxon>Alphaproteobacteria</taxon>
        <taxon>Hyphomicrobiales</taxon>
        <taxon>Rhizobiaceae</taxon>
        <taxon>Mycoplana</taxon>
    </lineage>
</organism>